<dbReference type="PaxDb" id="411460-RUMTOR_00069"/>
<name>A5KIM4_9FIRM</name>
<evidence type="ECO:0008006" key="3">
    <source>
        <dbReference type="Google" id="ProtNLM"/>
    </source>
</evidence>
<dbReference type="GeneID" id="97329475"/>
<dbReference type="HOGENOM" id="CLU_086327_2_1_9"/>
<dbReference type="EMBL" id="AAVP02000001">
    <property type="protein sequence ID" value="EDK25177.1"/>
    <property type="molecule type" value="Genomic_DNA"/>
</dbReference>
<proteinExistence type="predicted"/>
<reference evidence="1 2" key="2">
    <citation type="submission" date="2007-04" db="EMBL/GenBank/DDBJ databases">
        <title>Draft genome sequence of Ruminococcus torques (ATCC 27756).</title>
        <authorList>
            <person name="Sudarsanam P."/>
            <person name="Ley R."/>
            <person name="Guruge J."/>
            <person name="Turnbaugh P.J."/>
            <person name="Mahowald M."/>
            <person name="Liep D."/>
            <person name="Gordon J."/>
        </authorList>
    </citation>
    <scope>NUCLEOTIDE SEQUENCE [LARGE SCALE GENOMIC DNA]</scope>
    <source>
        <strain evidence="1 2">ATCC 27756</strain>
    </source>
</reference>
<evidence type="ECO:0000313" key="2">
    <source>
        <dbReference type="Proteomes" id="UP000003577"/>
    </source>
</evidence>
<dbReference type="Proteomes" id="UP000003577">
    <property type="component" value="Unassembled WGS sequence"/>
</dbReference>
<protein>
    <recommendedName>
        <fullName evidence="3">DUF374 domain-containing protein</fullName>
    </recommendedName>
</protein>
<comment type="caution">
    <text evidence="1">The sequence shown here is derived from an EMBL/GenBank/DDBJ whole genome shotgun (WGS) entry which is preliminary data.</text>
</comment>
<gene>
    <name evidence="1" type="ORF">RUMTOR_00069</name>
</gene>
<sequence>MKTEKLTEKALRWLFTKYLTLLEKTVKINWHEENEYGESQIFGFWHEDSFFMNLVLERLADKTTPVDVIVTADTRGNYIEHMIKRCGGNALRVPDGYKAFGALKNIVRDSYEKAHSIAVALDGPLGPRHEPKKLAFYLSEHAEEAFVGISLSYSSCIRLTRRWDKYVIPLPFTTVDVAVKDYGIVQKKAIPNLPVNADAASEEIYVAQTI</sequence>
<dbReference type="RefSeq" id="WP_004845251.1">
    <property type="nucleotide sequence ID" value="NZ_DS264345.1"/>
</dbReference>
<organism evidence="1 2">
    <name type="scientific">[Ruminococcus] torques ATCC 27756</name>
    <dbReference type="NCBI Taxonomy" id="411460"/>
    <lineage>
        <taxon>Bacteria</taxon>
        <taxon>Bacillati</taxon>
        <taxon>Bacillota</taxon>
        <taxon>Clostridia</taxon>
        <taxon>Lachnospirales</taxon>
        <taxon>Lachnospiraceae</taxon>
        <taxon>Mediterraneibacter</taxon>
    </lineage>
</organism>
<evidence type="ECO:0000313" key="1">
    <source>
        <dbReference type="EMBL" id="EDK25177.1"/>
    </source>
</evidence>
<dbReference type="AlphaFoldDB" id="A5KIM4"/>
<reference evidence="1 2" key="1">
    <citation type="submission" date="2007-03" db="EMBL/GenBank/DDBJ databases">
        <authorList>
            <person name="Fulton L."/>
            <person name="Clifton S."/>
            <person name="Fulton B."/>
            <person name="Xu J."/>
            <person name="Minx P."/>
            <person name="Pepin K.H."/>
            <person name="Johnson M."/>
            <person name="Thiruvilangam P."/>
            <person name="Bhonagiri V."/>
            <person name="Nash W.E."/>
            <person name="Mardis E.R."/>
            <person name="Wilson R.K."/>
        </authorList>
    </citation>
    <scope>NUCLEOTIDE SEQUENCE [LARGE SCALE GENOMIC DNA]</scope>
    <source>
        <strain evidence="1 2">ATCC 27756</strain>
    </source>
</reference>
<accession>A5KIM4</accession>